<reference evidence="2 3" key="1">
    <citation type="journal article" date="2014" name="Appl. Environ. Microbiol.">
        <title>Elucidation of insertion elements encoded on plasmids and in vitro construction of shuttle vectors from the toxic cyanobacterium Planktothrix.</title>
        <authorList>
            <person name="Christiansen G."/>
            <person name="Goesmann A."/>
            <person name="Kurmayer R."/>
        </authorList>
    </citation>
    <scope>NUCLEOTIDE SEQUENCE [LARGE SCALE GENOMIC DNA]</scope>
    <source>
        <strain evidence="2 3">NIVA-CYA 126/8</strain>
    </source>
</reference>
<dbReference type="Proteomes" id="UP000027395">
    <property type="component" value="Chromosome"/>
</dbReference>
<dbReference type="EC" id="2.4.1.57" evidence="2"/>
<dbReference type="EMBL" id="CM002803">
    <property type="protein sequence ID" value="KEI65326.1"/>
    <property type="molecule type" value="Genomic_DNA"/>
</dbReference>
<keyword evidence="2" id="KW-0328">Glycosyltransferase</keyword>
<gene>
    <name evidence="2" type="ORF">A19Y_0076</name>
</gene>
<dbReference type="Pfam" id="PF00534">
    <property type="entry name" value="Glycos_transf_1"/>
    <property type="match status" value="2"/>
</dbReference>
<name>A0A073CB82_PLAA1</name>
<dbReference type="PATRIC" id="fig|388467.6.peg.25"/>
<dbReference type="HOGENOM" id="CLU_360436_0_0_3"/>
<dbReference type="SUPFAM" id="SSF53756">
    <property type="entry name" value="UDP-Glycosyltransferase/glycogen phosphorylase"/>
    <property type="match status" value="2"/>
</dbReference>
<sequence length="789" mass="91018">MKIHVEGWRFIPHAYSITNQFQLLELLKRSQLEITHQDIPGLKPQWKHLNGLFPPPLETQLQQITQAINPPADVTIRLYQPFNFNSSQSKKTLIYTTAPWGILIDSSPQLKPLFHLKNQIINPDVTMITPSQWSREGLIRSGLNPEQIKVIPWGVDPKIYYPLDETERNRLRKQWGWEDYFIFFHVGSLQDQDGIKPILKAFSRIIERYPQARLVLKGSDFFHDSNQWLTSASQQVLTEEEVTKVKQRVAYFNQTLSCASLAQLYQISDAYLAVDIATAFNLSVLEAAASGLPIIYASGGATEEIINPEFNLKIDTRFKTRIIQNQSQFFLHPNWKHLAELMQEVIDNSTWREQARKTAPEWINQHYTWKHTVDQLLEVCQDQTAISWANPIIKDSVCLSDSHSIIVEGWRDIPHSYSFINSYQLLEMVKYPALKVFHKDIKYVTSDWKPSKHLLSIEAENILDQITVPKTEEQVDVTLRVYCPFNLTASSSKKTAIFGCTEWGIVPRSILNGMKIECFREAHRNSDTLIITSSHWSREGFIRSGAVPERVVVIPLGIDPNIYHPLPEEKRQELRKKFGWDNGFIFLNIGVMWNERQGIDRILKAFAQITEKYPQARLVLKGRDAIFPSKDYLKQATKDTLNETEIQRISSRMVYIGNNLSSLEMAQLYQAADAYVSPYAAEGFNLPVLEAMASGIPVICTDGGPTDDFTDEKLVYKIRSRFEQITLKTGETRFFLEPDQEHLLQLMEMVIQKETLYQSLQKIGPDFVSKRFTWKIVVEQLLKVLFHNL</sequence>
<proteinExistence type="predicted"/>
<keyword evidence="3" id="KW-1185">Reference proteome</keyword>
<evidence type="ECO:0000313" key="3">
    <source>
        <dbReference type="Proteomes" id="UP000027395"/>
    </source>
</evidence>
<dbReference type="Gene3D" id="3.40.50.2000">
    <property type="entry name" value="Glycogen Phosphorylase B"/>
    <property type="match status" value="2"/>
</dbReference>
<evidence type="ECO:0000313" key="2">
    <source>
        <dbReference type="EMBL" id="KEI65326.1"/>
    </source>
</evidence>
<dbReference type="STRING" id="388467.A19Y_0076"/>
<dbReference type="CDD" id="cd03801">
    <property type="entry name" value="GT4_PimA-like"/>
    <property type="match status" value="2"/>
</dbReference>
<dbReference type="RefSeq" id="WP_042151045.1">
    <property type="nucleotide sequence ID" value="NZ_CM002803.1"/>
</dbReference>
<dbReference type="eggNOG" id="COG0438">
    <property type="taxonomic scope" value="Bacteria"/>
</dbReference>
<organism evidence="2 3">
    <name type="scientific">Planktothrix agardhii (strain NIVA-CYA 126/8)</name>
    <dbReference type="NCBI Taxonomy" id="388467"/>
    <lineage>
        <taxon>Bacteria</taxon>
        <taxon>Bacillati</taxon>
        <taxon>Cyanobacteriota</taxon>
        <taxon>Cyanophyceae</taxon>
        <taxon>Oscillatoriophycideae</taxon>
        <taxon>Oscillatoriales</taxon>
        <taxon>Microcoleaceae</taxon>
        <taxon>Planktothrix</taxon>
    </lineage>
</organism>
<dbReference type="InterPro" id="IPR001296">
    <property type="entry name" value="Glyco_trans_1"/>
</dbReference>
<dbReference type="AlphaFoldDB" id="A0A073CB82"/>
<protein>
    <submittedName>
        <fullName evidence="2">Glycosyltransferase</fullName>
        <ecNumber evidence="2">2.4.1.57</ecNumber>
    </submittedName>
</protein>
<evidence type="ECO:0000259" key="1">
    <source>
        <dbReference type="Pfam" id="PF00534"/>
    </source>
</evidence>
<feature type="domain" description="Glycosyl transferase family 1" evidence="1">
    <location>
        <begin position="168"/>
        <end position="361"/>
    </location>
</feature>
<dbReference type="PANTHER" id="PTHR46656:SF3">
    <property type="entry name" value="PUTATIVE-RELATED"/>
    <property type="match status" value="1"/>
</dbReference>
<dbReference type="PANTHER" id="PTHR46656">
    <property type="entry name" value="PUTATIVE-RELATED"/>
    <property type="match status" value="1"/>
</dbReference>
<feature type="domain" description="Glycosyl transferase family 1" evidence="1">
    <location>
        <begin position="571"/>
        <end position="708"/>
    </location>
</feature>
<accession>A0A073CB82</accession>
<keyword evidence="2" id="KW-0808">Transferase</keyword>
<dbReference type="GO" id="GO:0016757">
    <property type="term" value="F:glycosyltransferase activity"/>
    <property type="evidence" value="ECO:0007669"/>
    <property type="project" value="UniProtKB-KW"/>
</dbReference>